<sequence>MRRPRQPLFLARASYRRRRLRDAARLLPVVGVFLLMLPLLWPQGGAGSAVIFVFVVWALLIGFAAVLAHGLDQPETPSAAGDD</sequence>
<dbReference type="AlphaFoldDB" id="A0A8J7MPE6"/>
<accession>A0A8J7MPE6</accession>
<gene>
    <name evidence="2" type="ORF">JI744_04030</name>
</gene>
<name>A0A8J7MPE6_9RHOB</name>
<comment type="caution">
    <text evidence="2">The sequence shown here is derived from an EMBL/GenBank/DDBJ whole genome shotgun (WGS) entry which is preliminary data.</text>
</comment>
<evidence type="ECO:0000313" key="3">
    <source>
        <dbReference type="Proteomes" id="UP000619033"/>
    </source>
</evidence>
<dbReference type="Proteomes" id="UP000619033">
    <property type="component" value="Unassembled WGS sequence"/>
</dbReference>
<evidence type="ECO:0000256" key="1">
    <source>
        <dbReference type="SAM" id="Phobius"/>
    </source>
</evidence>
<proteinExistence type="predicted"/>
<reference evidence="2" key="1">
    <citation type="submission" date="2021-01" db="EMBL/GenBank/DDBJ databases">
        <title>Genome seq and assembly of Tabrizicola sp. KVB23.</title>
        <authorList>
            <person name="Chhetri G."/>
        </authorList>
    </citation>
    <scope>NUCLEOTIDE SEQUENCE</scope>
    <source>
        <strain evidence="2">KVB23</strain>
    </source>
</reference>
<feature type="transmembrane region" description="Helical" evidence="1">
    <location>
        <begin position="23"/>
        <end position="41"/>
    </location>
</feature>
<keyword evidence="3" id="KW-1185">Reference proteome</keyword>
<organism evidence="2 3">
    <name type="scientific">Fuscibacter oryzae</name>
    <dbReference type="NCBI Taxonomy" id="2803939"/>
    <lineage>
        <taxon>Bacteria</taxon>
        <taxon>Pseudomonadati</taxon>
        <taxon>Pseudomonadota</taxon>
        <taxon>Alphaproteobacteria</taxon>
        <taxon>Rhodobacterales</taxon>
        <taxon>Paracoccaceae</taxon>
        <taxon>Fuscibacter</taxon>
    </lineage>
</organism>
<keyword evidence="1" id="KW-0472">Membrane</keyword>
<keyword evidence="1" id="KW-1133">Transmembrane helix</keyword>
<keyword evidence="1" id="KW-0812">Transmembrane</keyword>
<feature type="transmembrane region" description="Helical" evidence="1">
    <location>
        <begin position="47"/>
        <end position="68"/>
    </location>
</feature>
<dbReference type="EMBL" id="JAESVP010000002">
    <property type="protein sequence ID" value="MBL4927268.1"/>
    <property type="molecule type" value="Genomic_DNA"/>
</dbReference>
<evidence type="ECO:0000313" key="2">
    <source>
        <dbReference type="EMBL" id="MBL4927268.1"/>
    </source>
</evidence>
<dbReference type="RefSeq" id="WP_202658418.1">
    <property type="nucleotide sequence ID" value="NZ_JAESVP010000002.1"/>
</dbReference>
<protein>
    <submittedName>
        <fullName evidence="2">Uncharacterized protein</fullName>
    </submittedName>
</protein>